<evidence type="ECO:0000313" key="4">
    <source>
        <dbReference type="Proteomes" id="UP000018320"/>
    </source>
</evidence>
<dbReference type="VEuPathDB" id="GiardiaDB:DHA2_28699"/>
<feature type="region of interest" description="Disordered" evidence="2">
    <location>
        <begin position="208"/>
        <end position="230"/>
    </location>
</feature>
<dbReference type="VEuPathDB" id="GiardiaDB:QR46_2013"/>
<feature type="coiled-coil region" evidence="1">
    <location>
        <begin position="63"/>
        <end position="90"/>
    </location>
</feature>
<keyword evidence="1" id="KW-0175">Coiled coil</keyword>
<reference evidence="3 4" key="2">
    <citation type="journal article" date="2013" name="Genome Biol. Evol.">
        <title>Genome sequencing of Giardia lamblia genotypes A2 and B isolates (DH and GS) and comparative analysis with the genomes of genotypes A1 and E (WB and Pig).</title>
        <authorList>
            <person name="Adam R.D."/>
            <person name="Dahlstrom E.W."/>
            <person name="Martens C.A."/>
            <person name="Bruno D.P."/>
            <person name="Barbian K.D."/>
            <person name="Ricklefs S.M."/>
            <person name="Hernandez M.M."/>
            <person name="Narla N.P."/>
            <person name="Patel R.B."/>
            <person name="Porcella S.F."/>
            <person name="Nash T.E."/>
        </authorList>
    </citation>
    <scope>NUCLEOTIDE SEQUENCE [LARGE SCALE GENOMIC DNA]</scope>
    <source>
        <strain evidence="3 4">DH</strain>
    </source>
</reference>
<dbReference type="AlphaFoldDB" id="V6TB62"/>
<sequence>MEQEETPYTQSLGLSSGLKTIFKMGIVGSIQAWWSMQTKEHKQNIMFIGPLVFVIELAMAYTRHTHKTEVSAHQEKLEQIKKDMDKEERGTYRHRVLNTYYIAQENELFDLLLKPVEQPSHAKWLAFIPSFAVRLFFSIFRENSILCRVNIPDSIVARALNIFSGASYKPGNVSTTVVQVLLSRIYRPIAALIFPPALKPLTMEQQIRRQQRLSMPPEPPQQSGQPPAARISQEGIEDLIRSYPDIITIKTTDLVQ</sequence>
<gene>
    <name evidence="3" type="ORF">DHA2_28699</name>
</gene>
<comment type="caution">
    <text evidence="3">The sequence shown here is derived from an EMBL/GenBank/DDBJ whole genome shotgun (WGS) entry which is preliminary data.</text>
</comment>
<reference evidence="4" key="1">
    <citation type="submission" date="2012-02" db="EMBL/GenBank/DDBJ databases">
        <title>Genome sequencing of Giardia lamblia Genotypes A2 and B isolates (DH and GS) and comparative analysis with the genomes of Genotypes A1 and E (WB and Pig).</title>
        <authorList>
            <person name="Adam R."/>
            <person name="Dahlstrom E."/>
            <person name="Martens C."/>
            <person name="Bruno D."/>
            <person name="Barbian K."/>
            <person name="Porcella S.F."/>
            <person name="Nash T."/>
        </authorList>
    </citation>
    <scope>NUCLEOTIDE SEQUENCE</scope>
    <source>
        <strain evidence="4">DH</strain>
    </source>
</reference>
<name>V6TB62_GIAIN</name>
<proteinExistence type="predicted"/>
<evidence type="ECO:0000256" key="1">
    <source>
        <dbReference type="SAM" id="Coils"/>
    </source>
</evidence>
<dbReference type="Proteomes" id="UP000018320">
    <property type="component" value="Unassembled WGS sequence"/>
</dbReference>
<evidence type="ECO:0000256" key="2">
    <source>
        <dbReference type="SAM" id="MobiDB-lite"/>
    </source>
</evidence>
<dbReference type="VEuPathDB" id="GiardiaDB:GL50581_594"/>
<organism evidence="3 4">
    <name type="scientific">Giardia intestinalis</name>
    <name type="common">Giardia lamblia</name>
    <dbReference type="NCBI Taxonomy" id="5741"/>
    <lineage>
        <taxon>Eukaryota</taxon>
        <taxon>Metamonada</taxon>
        <taxon>Diplomonadida</taxon>
        <taxon>Hexamitidae</taxon>
        <taxon>Giardiinae</taxon>
        <taxon>Giardia</taxon>
    </lineage>
</organism>
<dbReference type="EMBL" id="AHGT01000061">
    <property type="protein sequence ID" value="ESU35979.1"/>
    <property type="molecule type" value="Genomic_DNA"/>
</dbReference>
<protein>
    <submittedName>
        <fullName evidence="3">Uncharacterized protein</fullName>
    </submittedName>
</protein>
<dbReference type="VEuPathDB" id="GiardiaDB:GL50803_0028699"/>
<evidence type="ECO:0000313" key="3">
    <source>
        <dbReference type="EMBL" id="ESU35979.1"/>
    </source>
</evidence>
<accession>V6TB62</accession>